<dbReference type="PANTHER" id="PTHR23403:SF1">
    <property type="entry name" value="TREHALASE"/>
    <property type="match status" value="1"/>
</dbReference>
<keyword evidence="5" id="KW-0732">Signal</keyword>
<dbReference type="Gene3D" id="1.50.10.10">
    <property type="match status" value="1"/>
</dbReference>
<dbReference type="InterPro" id="IPR012341">
    <property type="entry name" value="6hp_glycosidase-like_sf"/>
</dbReference>
<dbReference type="PROSITE" id="PS00928">
    <property type="entry name" value="TREHALASE_2"/>
    <property type="match status" value="1"/>
</dbReference>
<reference evidence="6" key="1">
    <citation type="journal article" date="2014" name="Nat. Genet.">
        <title>The genome of the stress-tolerant wild tomato species Solanum pennellii.</title>
        <authorList>
            <person name="Bolger A."/>
            <person name="Scossa F."/>
            <person name="Bolger M.E."/>
            <person name="Lanz C."/>
            <person name="Maumus F."/>
            <person name="Tohge T."/>
            <person name="Quesneville H."/>
            <person name="Alseekh S."/>
            <person name="Sorensen I."/>
            <person name="Lichtenstein G."/>
            <person name="Fich E.A."/>
            <person name="Conte M."/>
            <person name="Keller H."/>
            <person name="Schneeberger K."/>
            <person name="Schwacke R."/>
            <person name="Ofner I."/>
            <person name="Vrebalov J."/>
            <person name="Xu Y."/>
            <person name="Osorio S."/>
            <person name="Aflitos S.A."/>
            <person name="Schijlen E."/>
            <person name="Jimenez-Gomez J.M."/>
            <person name="Ryngajllo M."/>
            <person name="Kimura S."/>
            <person name="Kumar R."/>
            <person name="Koenig D."/>
            <person name="Headland L.R."/>
            <person name="Maloof J.N."/>
            <person name="Sinha N."/>
            <person name="van Ham R.C."/>
            <person name="Lankhorst R.K."/>
            <person name="Mao L."/>
            <person name="Vogel A."/>
            <person name="Arsova B."/>
            <person name="Panstruga R."/>
            <person name="Fei Z."/>
            <person name="Rose J.K."/>
            <person name="Zamir D."/>
            <person name="Carrari F."/>
            <person name="Giovannoni J.J."/>
            <person name="Weigel D."/>
            <person name="Usadel B."/>
            <person name="Fernie A.R."/>
        </authorList>
    </citation>
    <scope>NUCLEOTIDE SEQUENCE [LARGE SCALE GENOMIC DNA]</scope>
    <source>
        <strain evidence="6">cv. LA0716</strain>
    </source>
</reference>
<evidence type="ECO:0000256" key="4">
    <source>
        <dbReference type="RuleBase" id="RU361180"/>
    </source>
</evidence>
<dbReference type="RefSeq" id="XP_015085044.1">
    <property type="nucleotide sequence ID" value="XM_015229558.2"/>
</dbReference>
<reference evidence="7" key="2">
    <citation type="submission" date="2025-08" db="UniProtKB">
        <authorList>
            <consortium name="RefSeq"/>
        </authorList>
    </citation>
    <scope>IDENTIFICATION</scope>
</reference>
<evidence type="ECO:0000256" key="5">
    <source>
        <dbReference type="SAM" id="SignalP"/>
    </source>
</evidence>
<keyword evidence="6" id="KW-1185">Reference proteome</keyword>
<feature type="signal peptide" evidence="5">
    <location>
        <begin position="1"/>
        <end position="19"/>
    </location>
</feature>
<evidence type="ECO:0000313" key="7">
    <source>
        <dbReference type="RefSeq" id="XP_015085044.1"/>
    </source>
</evidence>
<evidence type="ECO:0000313" key="6">
    <source>
        <dbReference type="Proteomes" id="UP000694930"/>
    </source>
</evidence>
<dbReference type="SUPFAM" id="SSF48208">
    <property type="entry name" value="Six-hairpin glycosidases"/>
    <property type="match status" value="1"/>
</dbReference>
<comment type="similarity">
    <text evidence="1 4">Belongs to the glycosyl hydrolase 37 family.</text>
</comment>
<dbReference type="Proteomes" id="UP000694930">
    <property type="component" value="Chromosome 8"/>
</dbReference>
<keyword evidence="2 4" id="KW-0378">Hydrolase</keyword>
<accession>A0ABM1HG25</accession>
<sequence length="582" mass="65617">MGKAIIFMIFTMSMNMIKAETCKSIDKGPVIPTTPLVIFLEKVQEVALQTYGHNRFDAKLFVDMSLRKNLSETIEAFNKLPRIVNGSVSKSDLDGFIGSYLSSPDEDLVYVEPVDFVAEPEGFLPKVKNSEVRAWALEVHSLWKNLSRKVADHVLEKPELYTLLPLKNPVIIPGSRFKEVYYWDSYWVIRGLLASKMYETAKGIVTNLVSLIDQFGYVLNGARAYYSNRSQPPVLAAMIVDIFNQTGDLDLVRRSLPALLKENHFWNSGIHKVTIQDAQGSNHSLSRYYAMWNKPRPESSTIDSETASVLPNICEKRELYRELASAAESGWDFSSRWMSNGSDLTTTSTTSILPVDLNAFLLKMELDIAFLANLVGESSTASHFTEAAQNRQKAINCIFWNAEMGQWLDYWLSNSETSEVDIYKWEDLHQNKKSFASNFVPLWTENSCSDNNITTQKVVQSFMSSGLLQPAGIAMTLSNTGQQWDFPNGWPPLQHIIIEGLLKSGLEEARTLAKDIAIRWLRTNYVTYKKTGAMYEKYDVTKCGAYGGGGEYKPQTGFGWSNGVVLALLEEFGWPEDLKNDC</sequence>
<dbReference type="InterPro" id="IPR008928">
    <property type="entry name" value="6-hairpin_glycosidase_sf"/>
</dbReference>
<dbReference type="GeneID" id="107028480"/>
<feature type="chain" id="PRO_5045745348" description="Trehalase" evidence="5">
    <location>
        <begin position="20"/>
        <end position="582"/>
    </location>
</feature>
<dbReference type="InterPro" id="IPR001661">
    <property type="entry name" value="Glyco_hydro_37"/>
</dbReference>
<dbReference type="EC" id="3.2.1.28" evidence="4"/>
<protein>
    <recommendedName>
        <fullName evidence="4">Trehalase</fullName>
        <ecNumber evidence="4">3.2.1.28</ecNumber>
    </recommendedName>
    <alternativeName>
        <fullName evidence="4">Alpha-trehalose glucohydrolase</fullName>
    </alternativeName>
</protein>
<dbReference type="PRINTS" id="PR00744">
    <property type="entry name" value="GLHYDRLASE37"/>
</dbReference>
<evidence type="ECO:0000256" key="1">
    <source>
        <dbReference type="ARBA" id="ARBA00005615"/>
    </source>
</evidence>
<dbReference type="Pfam" id="PF01204">
    <property type="entry name" value="Trehalase"/>
    <property type="match status" value="1"/>
</dbReference>
<gene>
    <name evidence="7" type="primary">LOC107028480</name>
</gene>
<dbReference type="InterPro" id="IPR018232">
    <property type="entry name" value="Glyco_hydro_37_CS"/>
</dbReference>
<keyword evidence="3 4" id="KW-0326">Glycosidase</keyword>
<comment type="catalytic activity">
    <reaction evidence="4">
        <text>alpha,alpha-trehalose + H2O = alpha-D-glucose + beta-D-glucose</text>
        <dbReference type="Rhea" id="RHEA:32675"/>
        <dbReference type="ChEBI" id="CHEBI:15377"/>
        <dbReference type="ChEBI" id="CHEBI:15903"/>
        <dbReference type="ChEBI" id="CHEBI:16551"/>
        <dbReference type="ChEBI" id="CHEBI:17925"/>
        <dbReference type="EC" id="3.2.1.28"/>
    </reaction>
</comment>
<organism evidence="6 7">
    <name type="scientific">Solanum pennellii</name>
    <name type="common">Tomato</name>
    <name type="synonym">Lycopersicon pennellii</name>
    <dbReference type="NCBI Taxonomy" id="28526"/>
    <lineage>
        <taxon>Eukaryota</taxon>
        <taxon>Viridiplantae</taxon>
        <taxon>Streptophyta</taxon>
        <taxon>Embryophyta</taxon>
        <taxon>Tracheophyta</taxon>
        <taxon>Spermatophyta</taxon>
        <taxon>Magnoliopsida</taxon>
        <taxon>eudicotyledons</taxon>
        <taxon>Gunneridae</taxon>
        <taxon>Pentapetalae</taxon>
        <taxon>asterids</taxon>
        <taxon>lamiids</taxon>
        <taxon>Solanales</taxon>
        <taxon>Solanaceae</taxon>
        <taxon>Solanoideae</taxon>
        <taxon>Solaneae</taxon>
        <taxon>Solanum</taxon>
        <taxon>Solanum subgen. Lycopersicon</taxon>
    </lineage>
</organism>
<evidence type="ECO:0000256" key="2">
    <source>
        <dbReference type="ARBA" id="ARBA00022801"/>
    </source>
</evidence>
<name>A0ABM1HG25_SOLPN</name>
<dbReference type="PANTHER" id="PTHR23403">
    <property type="entry name" value="TREHALASE"/>
    <property type="match status" value="1"/>
</dbReference>
<proteinExistence type="inferred from homology"/>
<evidence type="ECO:0000256" key="3">
    <source>
        <dbReference type="ARBA" id="ARBA00023295"/>
    </source>
</evidence>